<organism evidence="2 3">
    <name type="scientific">Catenulispora yoronensis</name>
    <dbReference type="NCBI Taxonomy" id="450799"/>
    <lineage>
        <taxon>Bacteria</taxon>
        <taxon>Bacillati</taxon>
        <taxon>Actinomycetota</taxon>
        <taxon>Actinomycetes</taxon>
        <taxon>Catenulisporales</taxon>
        <taxon>Catenulisporaceae</taxon>
        <taxon>Catenulispora</taxon>
    </lineage>
</organism>
<dbReference type="RefSeq" id="WP_344666042.1">
    <property type="nucleotide sequence ID" value="NZ_BAAAQN010000013.1"/>
</dbReference>
<name>A0ABP5FJH8_9ACTN</name>
<dbReference type="PANTHER" id="PTHR40763">
    <property type="entry name" value="MEMBRANE PROTEIN-RELATED"/>
    <property type="match status" value="1"/>
</dbReference>
<accession>A0ABP5FJH8</accession>
<dbReference type="Pfam" id="PF08044">
    <property type="entry name" value="DUF1707"/>
    <property type="match status" value="1"/>
</dbReference>
<keyword evidence="3" id="KW-1185">Reference proteome</keyword>
<dbReference type="PANTHER" id="PTHR40763:SF5">
    <property type="entry name" value="MEMBRANE PROTEIN"/>
    <property type="match status" value="1"/>
</dbReference>
<reference evidence="3" key="1">
    <citation type="journal article" date="2019" name="Int. J. Syst. Evol. Microbiol.">
        <title>The Global Catalogue of Microorganisms (GCM) 10K type strain sequencing project: providing services to taxonomists for standard genome sequencing and annotation.</title>
        <authorList>
            <consortium name="The Broad Institute Genomics Platform"/>
            <consortium name="The Broad Institute Genome Sequencing Center for Infectious Disease"/>
            <person name="Wu L."/>
            <person name="Ma J."/>
        </authorList>
    </citation>
    <scope>NUCLEOTIDE SEQUENCE [LARGE SCALE GENOMIC DNA]</scope>
    <source>
        <strain evidence="3">JCM 16014</strain>
    </source>
</reference>
<feature type="domain" description="DUF1707" evidence="1">
    <location>
        <begin position="11"/>
        <end position="62"/>
    </location>
</feature>
<comment type="caution">
    <text evidence="2">The sequence shown here is derived from an EMBL/GenBank/DDBJ whole genome shotgun (WGS) entry which is preliminary data.</text>
</comment>
<dbReference type="InterPro" id="IPR012551">
    <property type="entry name" value="DUF1707_SHOCT-like"/>
</dbReference>
<protein>
    <recommendedName>
        <fullName evidence="1">DUF1707 domain-containing protein</fullName>
    </recommendedName>
</protein>
<evidence type="ECO:0000313" key="3">
    <source>
        <dbReference type="Proteomes" id="UP001500751"/>
    </source>
</evidence>
<proteinExistence type="predicted"/>
<sequence length="192" mass="20948">MGELMGRAVQRVSHEHREMAAERLRAAAGDGLISIDELDRRLGTAFLAVTFADLDAVTVDLPPAPLEVVAAAASRRVLRLAVSNGSVSRFGEWEVPGEIELQLEHATSTLDFRVSEVPATGVHINVQAFRSRVRLLVLPGTYVDLGSLGRHRSTVADRHGRAGSSRELHAVRLTGDIRGGSLRVLRRPYQLF</sequence>
<dbReference type="Proteomes" id="UP001500751">
    <property type="component" value="Unassembled WGS sequence"/>
</dbReference>
<dbReference type="EMBL" id="BAAAQN010000013">
    <property type="protein sequence ID" value="GAA2027814.1"/>
    <property type="molecule type" value="Genomic_DNA"/>
</dbReference>
<evidence type="ECO:0000259" key="1">
    <source>
        <dbReference type="Pfam" id="PF08044"/>
    </source>
</evidence>
<evidence type="ECO:0000313" key="2">
    <source>
        <dbReference type="EMBL" id="GAA2027814.1"/>
    </source>
</evidence>
<gene>
    <name evidence="2" type="ORF">GCM10009839_28480</name>
</gene>